<comment type="catalytic activity">
    <reaction evidence="10">
        <text>tRNA(Tyr) + L-tyrosine + ATP = L-tyrosyl-tRNA(Tyr) + AMP + diphosphate + H(+)</text>
        <dbReference type="Rhea" id="RHEA:10220"/>
        <dbReference type="Rhea" id="RHEA-COMP:9706"/>
        <dbReference type="Rhea" id="RHEA-COMP:9707"/>
        <dbReference type="ChEBI" id="CHEBI:15378"/>
        <dbReference type="ChEBI" id="CHEBI:30616"/>
        <dbReference type="ChEBI" id="CHEBI:33019"/>
        <dbReference type="ChEBI" id="CHEBI:58315"/>
        <dbReference type="ChEBI" id="CHEBI:78442"/>
        <dbReference type="ChEBI" id="CHEBI:78536"/>
        <dbReference type="ChEBI" id="CHEBI:456215"/>
        <dbReference type="EC" id="6.1.1.1"/>
    </reaction>
</comment>
<name>A0ABY6HRX8_9ARCH</name>
<accession>A0ABY6HRX8</accession>
<dbReference type="InterPro" id="IPR002305">
    <property type="entry name" value="aa-tRNA-synth_Ic"/>
</dbReference>
<keyword evidence="6 11" id="KW-0067">ATP-binding</keyword>
<gene>
    <name evidence="12" type="ORF">NEF87_001509</name>
</gene>
<dbReference type="InterPro" id="IPR014729">
    <property type="entry name" value="Rossmann-like_a/b/a_fold"/>
</dbReference>
<evidence type="ECO:0000256" key="3">
    <source>
        <dbReference type="ARBA" id="ARBA00013161"/>
    </source>
</evidence>
<evidence type="ECO:0000256" key="9">
    <source>
        <dbReference type="ARBA" id="ARBA00033323"/>
    </source>
</evidence>
<dbReference type="PIRSF" id="PIRSF006588">
    <property type="entry name" value="TyrRS_arch_euk"/>
    <property type="match status" value="1"/>
</dbReference>
<dbReference type="EMBL" id="CP104013">
    <property type="protein sequence ID" value="UYP45224.1"/>
    <property type="molecule type" value="Genomic_DNA"/>
</dbReference>
<dbReference type="SUPFAM" id="SSF52374">
    <property type="entry name" value="Nucleotidylyl transferase"/>
    <property type="match status" value="1"/>
</dbReference>
<evidence type="ECO:0000256" key="2">
    <source>
        <dbReference type="ARBA" id="ARBA00013160"/>
    </source>
</evidence>
<dbReference type="PANTHER" id="PTHR46264">
    <property type="entry name" value="TYROSINE-TRNA LIGASE"/>
    <property type="match status" value="1"/>
</dbReference>
<evidence type="ECO:0000256" key="6">
    <source>
        <dbReference type="ARBA" id="ARBA00022840"/>
    </source>
</evidence>
<dbReference type="PANTHER" id="PTHR46264:SF4">
    <property type="entry name" value="TYROSINE--TRNA LIGASE, CYTOPLASMIC"/>
    <property type="match status" value="1"/>
</dbReference>
<keyword evidence="13" id="KW-1185">Reference proteome</keyword>
<dbReference type="InterPro" id="IPR050489">
    <property type="entry name" value="Tyr-tRNA_synthase"/>
</dbReference>
<dbReference type="NCBIfam" id="NF006330">
    <property type="entry name" value="PRK08560.1"/>
    <property type="match status" value="1"/>
</dbReference>
<dbReference type="PRINTS" id="PR01039">
    <property type="entry name" value="TRNASYNTHTRP"/>
</dbReference>
<keyword evidence="4 11" id="KW-0436">Ligase</keyword>
<keyword evidence="8 11" id="KW-0030">Aminoacyl-tRNA synthetase</keyword>
<dbReference type="Pfam" id="PF00579">
    <property type="entry name" value="tRNA-synt_1b"/>
    <property type="match status" value="1"/>
</dbReference>
<evidence type="ECO:0000256" key="11">
    <source>
        <dbReference type="RuleBase" id="RU363036"/>
    </source>
</evidence>
<keyword evidence="5 11" id="KW-0547">Nucleotide-binding</keyword>
<evidence type="ECO:0000313" key="13">
    <source>
        <dbReference type="Proteomes" id="UP001208689"/>
    </source>
</evidence>
<sequence>MSIRNNELSNEEKLNLLLSVGRGGEIVADEGHLEWLLENRKPGQIIAYDGFEPSGRIHIAQGLLRAININKFTKAGVKFIMFVADWHAAANQKFGGNLDVIKKVGDYFVEVWKACGIDLERVEFIYASDLVKDPAYWELVLKISMNSSLKRVLRCTQIMGRTSEDSLQSSQILYPLMQCADIFTLKADICQLGLDQRKVNMLAREVARSVGYRHKPSAIHHHMLMGLVKPPESEMDEMDKKIARKMSKSNPDSAIFMDDTYADIKRKINKAWCPPGEIKDNPILEYCNFIIFERFDDFEIKRPEKYGGNIIFESYSALEDAYSQEKLSPVDLKLAVIEHLEKLIKPVRTHFEENSYANELMQFVKKEMKKQAQRNKSQKK</sequence>
<dbReference type="GO" id="GO:0004831">
    <property type="term" value="F:tyrosine-tRNA ligase activity"/>
    <property type="evidence" value="ECO:0007669"/>
    <property type="project" value="UniProtKB-EC"/>
</dbReference>
<keyword evidence="7 11" id="KW-0648">Protein biosynthesis</keyword>
<reference evidence="12" key="1">
    <citation type="submission" date="2022-09" db="EMBL/GenBank/DDBJ databases">
        <title>Actin cytoskeleton and complex cell architecture in an #Asgard archaeon.</title>
        <authorList>
            <person name="Ponce Toledo R.I."/>
            <person name="Schleper C."/>
            <person name="Rodrigues Oliveira T."/>
            <person name="Wollweber F."/>
            <person name="Xu J."/>
            <person name="Rittmann S."/>
            <person name="Klingl A."/>
            <person name="Pilhofer M."/>
        </authorList>
    </citation>
    <scope>NUCLEOTIDE SEQUENCE</scope>
    <source>
        <strain evidence="12">B-35</strain>
    </source>
</reference>
<dbReference type="InterPro" id="IPR002306">
    <property type="entry name" value="Trp-tRNA-ligase"/>
</dbReference>
<evidence type="ECO:0000256" key="5">
    <source>
        <dbReference type="ARBA" id="ARBA00022741"/>
    </source>
</evidence>
<evidence type="ECO:0000256" key="1">
    <source>
        <dbReference type="ARBA" id="ARBA00005594"/>
    </source>
</evidence>
<evidence type="ECO:0000313" key="12">
    <source>
        <dbReference type="EMBL" id="UYP45224.1"/>
    </source>
</evidence>
<organism evidence="12 13">
    <name type="scientific">Candidatus Lokiarchaeum ossiferum</name>
    <dbReference type="NCBI Taxonomy" id="2951803"/>
    <lineage>
        <taxon>Archaea</taxon>
        <taxon>Promethearchaeati</taxon>
        <taxon>Promethearchaeota</taxon>
        <taxon>Promethearchaeia</taxon>
        <taxon>Promethearchaeales</taxon>
        <taxon>Promethearchaeaceae</taxon>
        <taxon>Candidatus Lokiarchaeum</taxon>
    </lineage>
</organism>
<proteinExistence type="inferred from homology"/>
<evidence type="ECO:0000256" key="4">
    <source>
        <dbReference type="ARBA" id="ARBA00022598"/>
    </source>
</evidence>
<dbReference type="Proteomes" id="UP001208689">
    <property type="component" value="Chromosome"/>
</dbReference>
<dbReference type="EC" id="6.1.1.1" evidence="2"/>
<evidence type="ECO:0000256" key="7">
    <source>
        <dbReference type="ARBA" id="ARBA00022917"/>
    </source>
</evidence>
<dbReference type="EC" id="6.1.1.2" evidence="3"/>
<comment type="similarity">
    <text evidence="1 11">Belongs to the class-I aminoacyl-tRNA synthetase family.</text>
</comment>
<dbReference type="Gene3D" id="3.40.50.620">
    <property type="entry name" value="HUPs"/>
    <property type="match status" value="1"/>
</dbReference>
<protein>
    <recommendedName>
        <fullName evidence="9">Tyrosyl-tRNA synthetase</fullName>
        <ecNumber evidence="2">6.1.1.1</ecNumber>
        <ecNumber evidence="3">6.1.1.2</ecNumber>
    </recommendedName>
</protein>
<dbReference type="InterPro" id="IPR023617">
    <property type="entry name" value="Tyr-tRNA-ligase_arc/euk-type"/>
</dbReference>
<dbReference type="Gene3D" id="1.10.240.10">
    <property type="entry name" value="Tyrosyl-Transfer RNA Synthetase"/>
    <property type="match status" value="1"/>
</dbReference>
<evidence type="ECO:0000256" key="8">
    <source>
        <dbReference type="ARBA" id="ARBA00023146"/>
    </source>
</evidence>
<evidence type="ECO:0000256" key="10">
    <source>
        <dbReference type="ARBA" id="ARBA00048248"/>
    </source>
</evidence>